<gene>
    <name evidence="1" type="ORF">TEQG_05717</name>
</gene>
<dbReference type="VEuPathDB" id="FungiDB:TEQG_05717"/>
<evidence type="ECO:0000313" key="1">
    <source>
        <dbReference type="EMBL" id="EGE06722.1"/>
    </source>
</evidence>
<protein>
    <submittedName>
        <fullName evidence="1">Uncharacterized protein</fullName>
    </submittedName>
</protein>
<proteinExistence type="predicted"/>
<dbReference type="HOGENOM" id="CLU_2225050_0_0_1"/>
<dbReference type="AlphaFoldDB" id="F2PXV4"/>
<accession>F2PXV4</accession>
<organism evidence="1 2">
    <name type="scientific">Trichophyton equinum (strain ATCC MYA-4606 / CBS 127.97)</name>
    <name type="common">Horse ringworm fungus</name>
    <dbReference type="NCBI Taxonomy" id="559882"/>
    <lineage>
        <taxon>Eukaryota</taxon>
        <taxon>Fungi</taxon>
        <taxon>Dikarya</taxon>
        <taxon>Ascomycota</taxon>
        <taxon>Pezizomycotina</taxon>
        <taxon>Eurotiomycetes</taxon>
        <taxon>Eurotiomycetidae</taxon>
        <taxon>Onygenales</taxon>
        <taxon>Arthrodermataceae</taxon>
        <taxon>Trichophyton</taxon>
    </lineage>
</organism>
<sequence length="106" mass="11931">MDMYKFRIPLDGPRIATSPASFPPWTSDRWLRHATSPCFGPAARQWQPWMVYSVPWLASSQPACGAHRIVTLTPFIQQNAAESTDKQPVGIRVCMSQMLVVREALS</sequence>
<dbReference type="Proteomes" id="UP000009169">
    <property type="component" value="Unassembled WGS sequence"/>
</dbReference>
<evidence type="ECO:0000313" key="2">
    <source>
        <dbReference type="Proteomes" id="UP000009169"/>
    </source>
</evidence>
<reference evidence="2" key="1">
    <citation type="journal article" date="2012" name="MBio">
        <title>Comparative genome analysis of Trichophyton rubrum and related dermatophytes reveals candidate genes involved in infection.</title>
        <authorList>
            <person name="Martinez D.A."/>
            <person name="Oliver B.G."/>
            <person name="Graeser Y."/>
            <person name="Goldberg J.M."/>
            <person name="Li W."/>
            <person name="Martinez-Rossi N.M."/>
            <person name="Monod M."/>
            <person name="Shelest E."/>
            <person name="Barton R.C."/>
            <person name="Birch E."/>
            <person name="Brakhage A.A."/>
            <person name="Chen Z."/>
            <person name="Gurr S.J."/>
            <person name="Heiman D."/>
            <person name="Heitman J."/>
            <person name="Kosti I."/>
            <person name="Rossi A."/>
            <person name="Saif S."/>
            <person name="Samalova M."/>
            <person name="Saunders C.W."/>
            <person name="Shea T."/>
            <person name="Summerbell R.C."/>
            <person name="Xu J."/>
            <person name="Young S."/>
            <person name="Zeng Q."/>
            <person name="Birren B.W."/>
            <person name="Cuomo C.A."/>
            <person name="White T.C."/>
        </authorList>
    </citation>
    <scope>NUCLEOTIDE SEQUENCE [LARGE SCALE GENOMIC DNA]</scope>
    <source>
        <strain evidence="2">ATCC MYA-4606 / CBS 127.97</strain>
    </source>
</reference>
<dbReference type="EMBL" id="DS995751">
    <property type="protein sequence ID" value="EGE06722.1"/>
    <property type="molecule type" value="Genomic_DNA"/>
</dbReference>
<keyword evidence="2" id="KW-1185">Reference proteome</keyword>
<name>F2PXV4_TRIEC</name>